<dbReference type="STRING" id="558152.IQ37_07545"/>
<feature type="domain" description="Lipocalin-like" evidence="1">
    <location>
        <begin position="31"/>
        <end position="129"/>
    </location>
</feature>
<dbReference type="Pfam" id="PF13648">
    <property type="entry name" value="Lipocalin_4"/>
    <property type="match status" value="1"/>
</dbReference>
<comment type="caution">
    <text evidence="2">The sequence shown here is derived from an EMBL/GenBank/DDBJ whole genome shotgun (WGS) entry which is preliminary data.</text>
</comment>
<dbReference type="OrthoDB" id="1272282at2"/>
<dbReference type="RefSeq" id="WP_034683316.1">
    <property type="nucleotide sequence ID" value="NZ_CP023049.2"/>
</dbReference>
<gene>
    <name evidence="2" type="ORF">IQ37_07545</name>
</gene>
<protein>
    <recommendedName>
        <fullName evidence="1">Lipocalin-like domain-containing protein</fullName>
    </recommendedName>
</protein>
<dbReference type="KEGG" id="cpip:CJF12_06970"/>
<sequence>MKKQLLLFAFSALVLTSCEDDNIQAYELDMMKGEWKTSKTEIISGKDNKTVITSETPSGCSVKNITTFRTDYFTSFTSYFGVGADCQQNAVSEGTYTYNTETKDLTITYKNSAELKYRVVILNSTELRLQQLFGNIDVNGDSVVDINYITYKR</sequence>
<evidence type="ECO:0000259" key="1">
    <source>
        <dbReference type="Pfam" id="PF13648"/>
    </source>
</evidence>
<proteinExistence type="predicted"/>
<dbReference type="AlphaFoldDB" id="A0A086BJQ9"/>
<evidence type="ECO:0000313" key="3">
    <source>
        <dbReference type="Proteomes" id="UP000028709"/>
    </source>
</evidence>
<accession>A0A086BJQ9</accession>
<reference evidence="2 3" key="1">
    <citation type="submission" date="2014-07" db="EMBL/GenBank/DDBJ databases">
        <title>Genome of Chryseobacterium piperi CTM.</title>
        <authorList>
            <person name="Pipes S.E."/>
            <person name="Stropko S.J."/>
            <person name="Newman J.D."/>
        </authorList>
    </citation>
    <scope>NUCLEOTIDE SEQUENCE [LARGE SCALE GENOMIC DNA]</scope>
    <source>
        <strain evidence="2 3">CTM</strain>
    </source>
</reference>
<evidence type="ECO:0000313" key="2">
    <source>
        <dbReference type="EMBL" id="KFF29173.1"/>
    </source>
</evidence>
<keyword evidence="3" id="KW-1185">Reference proteome</keyword>
<name>A0A086BJQ9_9FLAO</name>
<dbReference type="PROSITE" id="PS51257">
    <property type="entry name" value="PROKAR_LIPOPROTEIN"/>
    <property type="match status" value="1"/>
</dbReference>
<dbReference type="eggNOG" id="ENOG5033BIA">
    <property type="taxonomic scope" value="Bacteria"/>
</dbReference>
<organism evidence="2 3">
    <name type="scientific">Chryseobacterium piperi</name>
    <dbReference type="NCBI Taxonomy" id="558152"/>
    <lineage>
        <taxon>Bacteria</taxon>
        <taxon>Pseudomonadati</taxon>
        <taxon>Bacteroidota</taxon>
        <taxon>Flavobacteriia</taxon>
        <taxon>Flavobacteriales</taxon>
        <taxon>Weeksellaceae</taxon>
        <taxon>Chryseobacterium group</taxon>
        <taxon>Chryseobacterium</taxon>
    </lineage>
</organism>
<dbReference type="InterPro" id="IPR024311">
    <property type="entry name" value="Lipocalin-like"/>
</dbReference>
<dbReference type="EMBL" id="JPRJ01000009">
    <property type="protein sequence ID" value="KFF29173.1"/>
    <property type="molecule type" value="Genomic_DNA"/>
</dbReference>
<dbReference type="Proteomes" id="UP000028709">
    <property type="component" value="Unassembled WGS sequence"/>
</dbReference>